<evidence type="ECO:0000256" key="1">
    <source>
        <dbReference type="SAM" id="MobiDB-lite"/>
    </source>
</evidence>
<sequence>MIGPRRVAKRERNCWPSTPGRTPTHGIDHQQRRSRPRKGTINIIWCAEFFKPQPHELIAHRSNKQWVVAHRNLAETVYTRCAKLHLP</sequence>
<dbReference type="AlphaFoldDB" id="H5SIM6"/>
<name>H5SIM6_9BACT</name>
<reference evidence="2" key="2">
    <citation type="journal article" date="2012" name="PLoS ONE">
        <title>A Deeply Branching Thermophilic Bacterium with an Ancient Acetyl-CoA Pathway Dominates a Subsurface Ecosystem.</title>
        <authorList>
            <person name="Takami H."/>
            <person name="Noguchi H."/>
            <person name="Takaki Y."/>
            <person name="Uchiyama I."/>
            <person name="Toyoda A."/>
            <person name="Nishi S."/>
            <person name="Chee G.-J."/>
            <person name="Arai W."/>
            <person name="Nunoura T."/>
            <person name="Itoh T."/>
            <person name="Hattori M."/>
            <person name="Takai K."/>
        </authorList>
    </citation>
    <scope>NUCLEOTIDE SEQUENCE</scope>
</reference>
<organism evidence="2">
    <name type="scientific">uncultured Bacteroidota bacterium</name>
    <dbReference type="NCBI Taxonomy" id="152509"/>
    <lineage>
        <taxon>Bacteria</taxon>
        <taxon>Pseudomonadati</taxon>
        <taxon>Bacteroidota</taxon>
        <taxon>environmental samples</taxon>
    </lineage>
</organism>
<proteinExistence type="predicted"/>
<protein>
    <submittedName>
        <fullName evidence="2">Uncharacterized protein</fullName>
    </submittedName>
</protein>
<gene>
    <name evidence="2" type="ORF">HGMM_F33H03C21</name>
</gene>
<reference evidence="2" key="1">
    <citation type="journal article" date="2005" name="Environ. Microbiol.">
        <title>Genetic and functional properties of uncultivated thermophilic crenarchaeotes from a subsurface gold mine as revealed by analysis of genome fragments.</title>
        <authorList>
            <person name="Nunoura T."/>
            <person name="Hirayama H."/>
            <person name="Takami H."/>
            <person name="Oida H."/>
            <person name="Nishi S."/>
            <person name="Shimamura S."/>
            <person name="Suzuki Y."/>
            <person name="Inagaki F."/>
            <person name="Takai K."/>
            <person name="Nealson K.H."/>
            <person name="Horikoshi K."/>
        </authorList>
    </citation>
    <scope>NUCLEOTIDE SEQUENCE</scope>
</reference>
<evidence type="ECO:0000313" key="2">
    <source>
        <dbReference type="EMBL" id="BAL56012.1"/>
    </source>
</evidence>
<accession>H5SIM6</accession>
<dbReference type="EMBL" id="AP011735">
    <property type="protein sequence ID" value="BAL56012.1"/>
    <property type="molecule type" value="Genomic_DNA"/>
</dbReference>
<feature type="region of interest" description="Disordered" evidence="1">
    <location>
        <begin position="1"/>
        <end position="36"/>
    </location>
</feature>